<dbReference type="KEGG" id="lpi:LBPG_00854"/>
<evidence type="ECO:0000313" key="12">
    <source>
        <dbReference type="EMBL" id="EEQ65405.2"/>
    </source>
</evidence>
<feature type="region of interest" description="Disordered" evidence="9">
    <location>
        <begin position="53"/>
        <end position="79"/>
    </location>
</feature>
<dbReference type="Pfam" id="PF00929">
    <property type="entry name" value="RNase_T"/>
    <property type="match status" value="1"/>
</dbReference>
<evidence type="ECO:0000256" key="9">
    <source>
        <dbReference type="SAM" id="MobiDB-lite"/>
    </source>
</evidence>
<evidence type="ECO:0000256" key="1">
    <source>
        <dbReference type="ARBA" id="ARBA00022679"/>
    </source>
</evidence>
<organism evidence="12 13">
    <name type="scientific">Lacticaseibacillus paracasei subsp. paracasei 8700:2</name>
    <dbReference type="NCBI Taxonomy" id="537973"/>
    <lineage>
        <taxon>Bacteria</taxon>
        <taxon>Bacillati</taxon>
        <taxon>Bacillota</taxon>
        <taxon>Bacilli</taxon>
        <taxon>Lactobacillales</taxon>
        <taxon>Lactobacillaceae</taxon>
        <taxon>Lacticaseibacillus</taxon>
    </lineage>
</organism>
<dbReference type="InterPro" id="IPR036397">
    <property type="entry name" value="RNaseH_sf"/>
</dbReference>
<dbReference type="EMBL" id="CP002391">
    <property type="protein sequence ID" value="EEQ65405.2"/>
    <property type="molecule type" value="Genomic_DNA"/>
</dbReference>
<name>A0A826HTM6_LACPA</name>
<feature type="compositionally biased region" description="Basic and acidic residues" evidence="9">
    <location>
        <begin position="53"/>
        <end position="67"/>
    </location>
</feature>
<evidence type="ECO:0000256" key="5">
    <source>
        <dbReference type="ARBA" id="ARBA00022801"/>
    </source>
</evidence>
<dbReference type="Gene3D" id="3.40.50.10190">
    <property type="entry name" value="BRCT domain"/>
    <property type="match status" value="1"/>
</dbReference>
<dbReference type="InterPro" id="IPR013520">
    <property type="entry name" value="Ribonucl_H"/>
</dbReference>
<dbReference type="SUPFAM" id="SSF53098">
    <property type="entry name" value="Ribonuclease H-like"/>
    <property type="match status" value="1"/>
</dbReference>
<keyword evidence="10" id="KW-1133">Transmembrane helix</keyword>
<evidence type="ECO:0000313" key="13">
    <source>
        <dbReference type="Proteomes" id="UP000015927"/>
    </source>
</evidence>
<evidence type="ECO:0000256" key="3">
    <source>
        <dbReference type="ARBA" id="ARBA00022705"/>
    </source>
</evidence>
<keyword evidence="6" id="KW-0269">Exonuclease</keyword>
<dbReference type="Gene3D" id="3.30.420.10">
    <property type="entry name" value="Ribonuclease H-like superfamily/Ribonuclease H"/>
    <property type="match status" value="1"/>
</dbReference>
<keyword evidence="1" id="KW-0808">Transferase</keyword>
<sequence length="370" mass="41575">MKQKSGIGCVGGVLITAAIVILIQYWYIVLLVAVAVIAILLISRRPKVKSQEPFKNGKAEKLPEKKAPATSETQKISVKDISQTKEPSNKFKNPVVHAIRRKLYDYIVLDIETTGLSSVSDDIIQLSALKVKEDKVIDTFDSYVKPSTSIPENVVYITGITNSTVENAPEIFEIMPKFVSFTEGMPLVGHNIIRFDIPFIVNNGFYYEDIEALDTWRLAKNKDFPEPLKNLKLPTLKEYFGISGSSHNALDDCKTTITVYRHLRDNKLERIAPVDRETTNELRGLRFAITGEFIGISRNEVETMIKLHGGRVISTVSSKTDYLVDGQQISDRLTDGIHSHKEIVAEELEDSGGKIQVIDYKQLKHLFAHE</sequence>
<dbReference type="GO" id="GO:0003887">
    <property type="term" value="F:DNA-directed DNA polymerase activity"/>
    <property type="evidence" value="ECO:0007669"/>
    <property type="project" value="UniProtKB-KW"/>
</dbReference>
<evidence type="ECO:0000256" key="7">
    <source>
        <dbReference type="ARBA" id="ARBA00022932"/>
    </source>
</evidence>
<dbReference type="PANTHER" id="PTHR30231:SF4">
    <property type="entry name" value="PROTEIN NEN2"/>
    <property type="match status" value="1"/>
</dbReference>
<keyword evidence="2" id="KW-0548">Nucleotidyltransferase</keyword>
<dbReference type="PROSITE" id="PS50172">
    <property type="entry name" value="BRCT"/>
    <property type="match status" value="1"/>
</dbReference>
<dbReference type="GO" id="GO:0003676">
    <property type="term" value="F:nucleic acid binding"/>
    <property type="evidence" value="ECO:0007669"/>
    <property type="project" value="InterPro"/>
</dbReference>
<dbReference type="InterPro" id="IPR036420">
    <property type="entry name" value="BRCT_dom_sf"/>
</dbReference>
<dbReference type="CDD" id="cd06127">
    <property type="entry name" value="DEDDh"/>
    <property type="match status" value="1"/>
</dbReference>
<feature type="compositionally biased region" description="Polar residues" evidence="9">
    <location>
        <begin position="70"/>
        <end position="79"/>
    </location>
</feature>
<proteinExistence type="predicted"/>
<dbReference type="SUPFAM" id="SSF52113">
    <property type="entry name" value="BRCT domain"/>
    <property type="match status" value="1"/>
</dbReference>
<dbReference type="InterPro" id="IPR001357">
    <property type="entry name" value="BRCT_dom"/>
</dbReference>
<dbReference type="CDD" id="cd17748">
    <property type="entry name" value="BRCT_DNA_ligase_like"/>
    <property type="match status" value="1"/>
</dbReference>
<feature type="domain" description="BRCT" evidence="11">
    <location>
        <begin position="277"/>
        <end position="370"/>
    </location>
</feature>
<dbReference type="FunFam" id="3.30.420.10:FF:000045">
    <property type="entry name" value="3'-5' exonuclease DinG"/>
    <property type="match status" value="1"/>
</dbReference>
<evidence type="ECO:0000256" key="8">
    <source>
        <dbReference type="ARBA" id="ARBA00070925"/>
    </source>
</evidence>
<dbReference type="InterPro" id="IPR012337">
    <property type="entry name" value="RNaseH-like_sf"/>
</dbReference>
<dbReference type="PANTHER" id="PTHR30231">
    <property type="entry name" value="DNA POLYMERASE III SUBUNIT EPSILON"/>
    <property type="match status" value="1"/>
</dbReference>
<feature type="transmembrane region" description="Helical" evidence="10">
    <location>
        <begin position="12"/>
        <end position="42"/>
    </location>
</feature>
<evidence type="ECO:0000256" key="2">
    <source>
        <dbReference type="ARBA" id="ARBA00022695"/>
    </source>
</evidence>
<dbReference type="RefSeq" id="WP_020967544.1">
    <property type="nucleotide sequence ID" value="NC_022112.1"/>
</dbReference>
<dbReference type="SMART" id="SM00479">
    <property type="entry name" value="EXOIII"/>
    <property type="match status" value="1"/>
</dbReference>
<evidence type="ECO:0000256" key="4">
    <source>
        <dbReference type="ARBA" id="ARBA00022722"/>
    </source>
</evidence>
<keyword evidence="7" id="KW-0239">DNA-directed DNA polymerase</keyword>
<keyword evidence="4" id="KW-0540">Nuclease</keyword>
<dbReference type="GO" id="GO:0008408">
    <property type="term" value="F:3'-5' exonuclease activity"/>
    <property type="evidence" value="ECO:0007669"/>
    <property type="project" value="TreeGrafter"/>
</dbReference>
<dbReference type="GO" id="GO:0006260">
    <property type="term" value="P:DNA replication"/>
    <property type="evidence" value="ECO:0007669"/>
    <property type="project" value="UniProtKB-KW"/>
</dbReference>
<protein>
    <recommendedName>
        <fullName evidence="8">DNA polymerase III polC-type</fullName>
    </recommendedName>
</protein>
<keyword evidence="10" id="KW-0812">Transmembrane</keyword>
<reference evidence="12 13" key="1">
    <citation type="submission" date="2010-12" db="EMBL/GenBank/DDBJ databases">
        <title>The Genome Sequence of Lactobacillus paracasei subsp. paracasei strain 8700:2.</title>
        <authorList>
            <consortium name="The Broad Institute Genome Sequencing Platform"/>
            <person name="Ward D."/>
            <person name="Earl A."/>
            <person name="Feldgarden M."/>
            <person name="Young S.K."/>
            <person name="Gargeya S."/>
            <person name="Zeng Q."/>
            <person name="Alvarado L."/>
            <person name="Berlin A."/>
            <person name="Bochicchio J."/>
            <person name="Chapman S.B."/>
            <person name="Chen Z."/>
            <person name="Freedman E."/>
            <person name="Gellesch M."/>
            <person name="Goldberg J."/>
            <person name="Griggs A."/>
            <person name="Gujja S."/>
            <person name="Heilman E."/>
            <person name="Heiman D."/>
            <person name="Howarth C."/>
            <person name="Mehta T."/>
            <person name="Neiman D."/>
            <person name="Pearson M."/>
            <person name="Roberts A."/>
            <person name="Saif S."/>
            <person name="Shea T."/>
            <person name="Shenoy N."/>
            <person name="Sisk P."/>
            <person name="Stolte C."/>
            <person name="Sykes S."/>
            <person name="White J."/>
            <person name="Yandava C."/>
            <person name="Saulnier D."/>
            <person name="Haas B."/>
            <person name="Nusbaum C."/>
            <person name="Birren B."/>
        </authorList>
    </citation>
    <scope>NUCLEOTIDE SEQUENCE [LARGE SCALE GENOMIC DNA]</scope>
    <source>
        <strain evidence="12 13">8700:2</strain>
    </source>
</reference>
<evidence type="ECO:0000256" key="6">
    <source>
        <dbReference type="ARBA" id="ARBA00022839"/>
    </source>
</evidence>
<keyword evidence="3" id="KW-0235">DNA replication</keyword>
<dbReference type="AlphaFoldDB" id="A0A826HTM6"/>
<evidence type="ECO:0000259" key="11">
    <source>
        <dbReference type="PROSITE" id="PS50172"/>
    </source>
</evidence>
<dbReference type="GeneID" id="57091595"/>
<keyword evidence="5" id="KW-0378">Hydrolase</keyword>
<dbReference type="Proteomes" id="UP000015927">
    <property type="component" value="Chromosome"/>
</dbReference>
<keyword evidence="10" id="KW-0472">Membrane</keyword>
<accession>A0A826HTM6</accession>
<evidence type="ECO:0000256" key="10">
    <source>
        <dbReference type="SAM" id="Phobius"/>
    </source>
</evidence>
<gene>
    <name evidence="12" type="ORF">LBPG_00854</name>
</gene>
<dbReference type="Pfam" id="PF00533">
    <property type="entry name" value="BRCT"/>
    <property type="match status" value="1"/>
</dbReference>